<accession>A0ABT7R0F1</accession>
<dbReference type="InterPro" id="IPR033728">
    <property type="entry name" value="ThrRS_core"/>
</dbReference>
<dbReference type="PANTHER" id="PTHR11451">
    <property type="entry name" value="THREONINE-TRNA LIGASE"/>
    <property type="match status" value="1"/>
</dbReference>
<proteinExistence type="inferred from homology"/>
<dbReference type="SMART" id="SM00863">
    <property type="entry name" value="tRNA_SAD"/>
    <property type="match status" value="1"/>
</dbReference>
<dbReference type="HAMAP" id="MF_00184">
    <property type="entry name" value="Thr_tRNA_synth"/>
    <property type="match status" value="1"/>
</dbReference>
<dbReference type="InterPro" id="IPR045864">
    <property type="entry name" value="aa-tRNA-synth_II/BPL/LPL"/>
</dbReference>
<evidence type="ECO:0000256" key="10">
    <source>
        <dbReference type="ARBA" id="ARBA00022917"/>
    </source>
</evidence>
<keyword evidence="3 13" id="KW-0820">tRNA-binding</keyword>
<feature type="domain" description="Aminoacyl-transfer RNA synthetases class-II family profile" evidence="14">
    <location>
        <begin position="201"/>
        <end position="501"/>
    </location>
</feature>
<dbReference type="InterPro" id="IPR002314">
    <property type="entry name" value="aa-tRNA-synt_IIb"/>
</dbReference>
<dbReference type="Gene3D" id="3.30.930.10">
    <property type="entry name" value="Bira Bifunctional Protein, Domain 2"/>
    <property type="match status" value="1"/>
</dbReference>
<feature type="binding site" evidence="13">
    <location>
        <position position="302"/>
    </location>
    <ligand>
        <name>Zn(2+)</name>
        <dbReference type="ChEBI" id="CHEBI:29105"/>
        <note>catalytic</note>
    </ligand>
</feature>
<dbReference type="Gene3D" id="3.30.980.10">
    <property type="entry name" value="Threonyl-trna Synthetase, Chain A, domain 2"/>
    <property type="match status" value="1"/>
</dbReference>
<keyword evidence="16" id="KW-1185">Reference proteome</keyword>
<keyword evidence="6 13" id="KW-0547">Nucleotide-binding</keyword>
<protein>
    <recommendedName>
        <fullName evidence="13">Threonine--tRNA ligase</fullName>
        <ecNumber evidence="13">6.1.1.3</ecNumber>
    </recommendedName>
    <alternativeName>
        <fullName evidence="13">Threonyl-tRNA synthetase</fullName>
        <shortName evidence="13">ThrRS</shortName>
    </alternativeName>
</protein>
<evidence type="ECO:0000256" key="12">
    <source>
        <dbReference type="ARBA" id="ARBA00049515"/>
    </source>
</evidence>
<dbReference type="Proteomes" id="UP001169069">
    <property type="component" value="Unassembled WGS sequence"/>
</dbReference>
<keyword evidence="7 13" id="KW-0862">Zinc</keyword>
<comment type="cofactor">
    <cofactor evidence="13">
        <name>Zn(2+)</name>
        <dbReference type="ChEBI" id="CHEBI:29105"/>
    </cofactor>
    <text evidence="13">Binds 1 zinc ion per subunit.</text>
</comment>
<evidence type="ECO:0000313" key="15">
    <source>
        <dbReference type="EMBL" id="MDM5272536.1"/>
    </source>
</evidence>
<name>A0ABT7R0F1_9BACT</name>
<keyword evidence="10 13" id="KW-0648">Protein biosynthesis</keyword>
<evidence type="ECO:0000259" key="14">
    <source>
        <dbReference type="PROSITE" id="PS50862"/>
    </source>
</evidence>
<dbReference type="Gene3D" id="3.40.50.800">
    <property type="entry name" value="Anticodon-binding domain"/>
    <property type="match status" value="1"/>
</dbReference>
<keyword evidence="8 13" id="KW-0067">ATP-binding</keyword>
<dbReference type="InterPro" id="IPR012947">
    <property type="entry name" value="tRNA_SAD"/>
</dbReference>
<evidence type="ECO:0000256" key="11">
    <source>
        <dbReference type="ARBA" id="ARBA00023146"/>
    </source>
</evidence>
<comment type="catalytic activity">
    <reaction evidence="12 13">
        <text>tRNA(Thr) + L-threonine + ATP = L-threonyl-tRNA(Thr) + AMP + diphosphate + H(+)</text>
        <dbReference type="Rhea" id="RHEA:24624"/>
        <dbReference type="Rhea" id="RHEA-COMP:9670"/>
        <dbReference type="Rhea" id="RHEA-COMP:9704"/>
        <dbReference type="ChEBI" id="CHEBI:15378"/>
        <dbReference type="ChEBI" id="CHEBI:30616"/>
        <dbReference type="ChEBI" id="CHEBI:33019"/>
        <dbReference type="ChEBI" id="CHEBI:57926"/>
        <dbReference type="ChEBI" id="CHEBI:78442"/>
        <dbReference type="ChEBI" id="CHEBI:78534"/>
        <dbReference type="ChEBI" id="CHEBI:456215"/>
        <dbReference type="EC" id="6.1.1.3"/>
    </reaction>
</comment>
<sequence length="604" mass="69616">MSENIIGYLDNDNNIIDTQSAEETAGLTPIEYDNSEKALEIIRHSTAHLMAQAITELYPNSQFFVGPVVDEGFYYDFRVDQKIGEEDLKTIEKKMKDLIKKKYKIEKYEISKDEAIKKFANDDLKQAVMRRIEDNTLSIYKQGEFEDLCRGPHVPALRFLNNFKLTRVAGAYLGGDEKAEMLTRIYGIAFADKESLKAHLDMLEEAKKRDHRKIGTEMELFMFNEEAGAGLPFWMPKGAKLRVKLEEILHKAHRVRGYQPVRGPEILKSDMWRTSGHYACYGENMYLTEIDEQEYGIKPMNCIGHIQIFKQTQKSYRDLPLRFYEYGVVHRHEKSGVLHGLLRVREFTQDDAHIFCTPEQIASEVIEVVEFVDSVMQLFGFNYTMEVATKPEKAIGEDAVWELATQGLKDALEENNLPYTIDEGGGAFYGPKIDVKITDALGRKWQCGTIQVDFNLPQRFEVEYVAEDNTRKQPVMLHRAILGSFERFIAILTEHFAGEFPFFIAPTQVIFVPIAENHVDYANELKKTLMLEGIDAEVYDKNDSLNKRIRTAEKQRVPYVAIIGDEEVANKSVAIRNRRSREQYNLTQDEFMVELTQELQKGKI</sequence>
<gene>
    <name evidence="13 15" type="primary">thrS</name>
    <name evidence="15" type="ORF">PGH07_10145</name>
</gene>
<dbReference type="InterPro" id="IPR036621">
    <property type="entry name" value="Anticodon-bd_dom_sf"/>
</dbReference>
<evidence type="ECO:0000313" key="16">
    <source>
        <dbReference type="Proteomes" id="UP001169069"/>
    </source>
</evidence>
<dbReference type="InterPro" id="IPR018163">
    <property type="entry name" value="Thr/Ala-tRNA-synth_IIc_edit"/>
</dbReference>
<dbReference type="PROSITE" id="PS50862">
    <property type="entry name" value="AA_TRNA_LIGASE_II"/>
    <property type="match status" value="1"/>
</dbReference>
<feature type="region of interest" description="Catalytic" evidence="13">
    <location>
        <begin position="210"/>
        <end position="501"/>
    </location>
</feature>
<dbReference type="Pfam" id="PF03129">
    <property type="entry name" value="HGTP_anticodon"/>
    <property type="match status" value="1"/>
</dbReference>
<evidence type="ECO:0000256" key="13">
    <source>
        <dbReference type="HAMAP-Rule" id="MF_00184"/>
    </source>
</evidence>
<dbReference type="EMBL" id="JAQIBD010000004">
    <property type="protein sequence ID" value="MDM5272536.1"/>
    <property type="molecule type" value="Genomic_DNA"/>
</dbReference>
<dbReference type="CDD" id="cd00860">
    <property type="entry name" value="ThrRS_anticodon"/>
    <property type="match status" value="1"/>
</dbReference>
<dbReference type="InterPro" id="IPR002320">
    <property type="entry name" value="Thr-tRNA-ligase_IIa"/>
</dbReference>
<feature type="binding site" evidence="13">
    <location>
        <position position="353"/>
    </location>
    <ligand>
        <name>Zn(2+)</name>
        <dbReference type="ChEBI" id="CHEBI:29105"/>
        <note>catalytic</note>
    </ligand>
</feature>
<keyword evidence="2 13" id="KW-0963">Cytoplasm</keyword>
<keyword evidence="5 13" id="KW-0479">Metal-binding</keyword>
<dbReference type="NCBIfam" id="TIGR00418">
    <property type="entry name" value="thrS"/>
    <property type="match status" value="1"/>
</dbReference>
<reference evidence="15" key="1">
    <citation type="submission" date="2023-01" db="EMBL/GenBank/DDBJ databases">
        <title>Sulfurovum sp. zt1-1 genome assembly.</title>
        <authorList>
            <person name="Wang J."/>
        </authorList>
    </citation>
    <scope>NUCLEOTIDE SEQUENCE</scope>
    <source>
        <strain evidence="15">Zt1-1</strain>
    </source>
</reference>
<dbReference type="SUPFAM" id="SSF55681">
    <property type="entry name" value="Class II aaRS and biotin synthetases"/>
    <property type="match status" value="1"/>
</dbReference>
<keyword evidence="11 13" id="KW-0030">Aminoacyl-tRNA synthetase</keyword>
<evidence type="ECO:0000256" key="6">
    <source>
        <dbReference type="ARBA" id="ARBA00022741"/>
    </source>
</evidence>
<evidence type="ECO:0000256" key="4">
    <source>
        <dbReference type="ARBA" id="ARBA00022598"/>
    </source>
</evidence>
<keyword evidence="4 13" id="KW-0436">Ligase</keyword>
<feature type="binding site" evidence="13">
    <location>
        <position position="478"/>
    </location>
    <ligand>
        <name>Zn(2+)</name>
        <dbReference type="ChEBI" id="CHEBI:29105"/>
        <note>catalytic</note>
    </ligand>
</feature>
<dbReference type="SUPFAM" id="SSF55186">
    <property type="entry name" value="ThrRS/AlaRS common domain"/>
    <property type="match status" value="1"/>
</dbReference>
<dbReference type="InterPro" id="IPR047246">
    <property type="entry name" value="ThrRS_anticodon"/>
</dbReference>
<dbReference type="InterPro" id="IPR006195">
    <property type="entry name" value="aa-tRNA-synth_II"/>
</dbReference>
<comment type="caution">
    <text evidence="15">The sequence shown here is derived from an EMBL/GenBank/DDBJ whole genome shotgun (WGS) entry which is preliminary data.</text>
</comment>
<dbReference type="SUPFAM" id="SSF52954">
    <property type="entry name" value="Class II aaRS ABD-related"/>
    <property type="match status" value="1"/>
</dbReference>
<organism evidence="15 16">
    <name type="scientific">Sulfurovum zhangzhouensis</name>
    <dbReference type="NCBI Taxonomy" id="3019067"/>
    <lineage>
        <taxon>Bacteria</taxon>
        <taxon>Pseudomonadati</taxon>
        <taxon>Campylobacterota</taxon>
        <taxon>Epsilonproteobacteria</taxon>
        <taxon>Campylobacterales</taxon>
        <taxon>Sulfurovaceae</taxon>
        <taxon>Sulfurovum</taxon>
    </lineage>
</organism>
<comment type="subcellular location">
    <subcellularLocation>
        <location evidence="13">Cytoplasm</location>
    </subcellularLocation>
</comment>
<dbReference type="GO" id="GO:0004829">
    <property type="term" value="F:threonine-tRNA ligase activity"/>
    <property type="evidence" value="ECO:0007669"/>
    <property type="project" value="UniProtKB-EC"/>
</dbReference>
<keyword evidence="9 13" id="KW-0694">RNA-binding</keyword>
<dbReference type="Gene3D" id="3.30.54.20">
    <property type="match status" value="1"/>
</dbReference>
<comment type="subunit">
    <text evidence="13">Homodimer.</text>
</comment>
<evidence type="ECO:0000256" key="2">
    <source>
        <dbReference type="ARBA" id="ARBA00022490"/>
    </source>
</evidence>
<dbReference type="RefSeq" id="WP_289414356.1">
    <property type="nucleotide sequence ID" value="NZ_JAQIBD010000004.1"/>
</dbReference>
<dbReference type="PANTHER" id="PTHR11451:SF44">
    <property type="entry name" value="THREONINE--TRNA LIGASE, CHLOROPLASTIC_MITOCHONDRIAL 2"/>
    <property type="match status" value="1"/>
</dbReference>
<dbReference type="Pfam" id="PF00587">
    <property type="entry name" value="tRNA-synt_2b"/>
    <property type="match status" value="1"/>
</dbReference>
<dbReference type="CDD" id="cd00771">
    <property type="entry name" value="ThrRS_core"/>
    <property type="match status" value="1"/>
</dbReference>
<dbReference type="PRINTS" id="PR01047">
    <property type="entry name" value="TRNASYNTHTHR"/>
</dbReference>
<evidence type="ECO:0000256" key="8">
    <source>
        <dbReference type="ARBA" id="ARBA00022840"/>
    </source>
</evidence>
<evidence type="ECO:0000256" key="3">
    <source>
        <dbReference type="ARBA" id="ARBA00022555"/>
    </source>
</evidence>
<comment type="similarity">
    <text evidence="1 13">Belongs to the class-II aminoacyl-tRNA synthetase family.</text>
</comment>
<dbReference type="Pfam" id="PF07973">
    <property type="entry name" value="tRNA_SAD"/>
    <property type="match status" value="1"/>
</dbReference>
<dbReference type="EC" id="6.1.1.3" evidence="13"/>
<evidence type="ECO:0000256" key="5">
    <source>
        <dbReference type="ARBA" id="ARBA00022723"/>
    </source>
</evidence>
<dbReference type="InterPro" id="IPR004154">
    <property type="entry name" value="Anticodon-bd"/>
</dbReference>
<evidence type="ECO:0000256" key="7">
    <source>
        <dbReference type="ARBA" id="ARBA00022833"/>
    </source>
</evidence>
<evidence type="ECO:0000256" key="9">
    <source>
        <dbReference type="ARBA" id="ARBA00022884"/>
    </source>
</evidence>
<evidence type="ECO:0000256" key="1">
    <source>
        <dbReference type="ARBA" id="ARBA00008226"/>
    </source>
</evidence>